<organism evidence="1 2">
    <name type="scientific">Biomphalaria glabrata</name>
    <name type="common">Bloodfluke planorb</name>
    <name type="synonym">Freshwater snail</name>
    <dbReference type="NCBI Taxonomy" id="6526"/>
    <lineage>
        <taxon>Eukaryota</taxon>
        <taxon>Metazoa</taxon>
        <taxon>Spiralia</taxon>
        <taxon>Lophotrochozoa</taxon>
        <taxon>Mollusca</taxon>
        <taxon>Gastropoda</taxon>
        <taxon>Heterobranchia</taxon>
        <taxon>Euthyneura</taxon>
        <taxon>Panpulmonata</taxon>
        <taxon>Hygrophila</taxon>
        <taxon>Lymnaeoidea</taxon>
        <taxon>Planorbidae</taxon>
        <taxon>Biomphalaria</taxon>
    </lineage>
</organism>
<dbReference type="Proteomes" id="UP001165740">
    <property type="component" value="Chromosome 9"/>
</dbReference>
<dbReference type="KEGG" id="bgt:106062269"/>
<evidence type="ECO:0000313" key="2">
    <source>
        <dbReference type="RefSeq" id="XP_013075991.2"/>
    </source>
</evidence>
<sequence length="190" mass="22525">MELITRCSEDGPDWVSPTTILMDFQYEETFGDQSIITPISRECTRSRKRKRSTSRKRISVPTPMIQKKKRTLKQRIVDRQERYLYIPKKRRLELTDEDRREATKLGLLQEAVHVMCLCKAIMRSIMAERPGLALSIKRACQYKLFIRIIDLMNEFNLLIKALVKLDLNINIILDRNRENRTRLDFQIDPV</sequence>
<gene>
    <name evidence="2" type="primary">LOC106062269</name>
</gene>
<dbReference type="GeneID" id="106062269"/>
<protein>
    <submittedName>
        <fullName evidence="2">Uncharacterized protein LOC106062269</fullName>
    </submittedName>
</protein>
<accession>A0A9U8E7M7</accession>
<evidence type="ECO:0000313" key="1">
    <source>
        <dbReference type="Proteomes" id="UP001165740"/>
    </source>
</evidence>
<proteinExistence type="predicted"/>
<name>A0A9U8E7M7_BIOGL</name>
<reference evidence="2" key="1">
    <citation type="submission" date="2025-08" db="UniProtKB">
        <authorList>
            <consortium name="RefSeq"/>
        </authorList>
    </citation>
    <scope>IDENTIFICATION</scope>
</reference>
<keyword evidence="1" id="KW-1185">Reference proteome</keyword>
<dbReference type="AlphaFoldDB" id="A0A9U8E7M7"/>
<dbReference type="RefSeq" id="XP_013075991.2">
    <property type="nucleotide sequence ID" value="XM_013220537.2"/>
</dbReference>